<evidence type="ECO:0000256" key="10">
    <source>
        <dbReference type="ARBA" id="ARBA00023136"/>
    </source>
</evidence>
<feature type="domain" description="V-ATPase proteolipid subunit C-like" evidence="14">
    <location>
        <begin position="9"/>
        <end position="71"/>
    </location>
</feature>
<keyword evidence="13" id="KW-1003">Cell membrane</keyword>
<comment type="function">
    <text evidence="13">Key component of the F(0) channel; it plays a direct role in translocation across the membrane. A homomeric c-ring of between 10-14 subunits forms the central stalk rotor element with the F(1) delta and epsilon subunits.</text>
</comment>
<dbReference type="InterPro" id="IPR000454">
    <property type="entry name" value="ATP_synth_F0_csu"/>
</dbReference>
<dbReference type="InterPro" id="IPR035921">
    <property type="entry name" value="F/V-ATP_Csub_sf"/>
</dbReference>
<dbReference type="InterPro" id="IPR002379">
    <property type="entry name" value="ATPase_proteolipid_c-like_dom"/>
</dbReference>
<evidence type="ECO:0000256" key="7">
    <source>
        <dbReference type="ARBA" id="ARBA00022989"/>
    </source>
</evidence>
<evidence type="ECO:0000256" key="2">
    <source>
        <dbReference type="ARBA" id="ARBA00006704"/>
    </source>
</evidence>
<evidence type="ECO:0000256" key="12">
    <source>
        <dbReference type="ARBA" id="ARBA00025198"/>
    </source>
</evidence>
<comment type="subcellular location">
    <subcellularLocation>
        <location evidence="13">Cell membrane</location>
        <topology evidence="13">Multi-pass membrane protein</topology>
    </subcellularLocation>
    <subcellularLocation>
        <location evidence="1">Membrane</location>
        <topology evidence="1">Multi-pass membrane protein</topology>
    </subcellularLocation>
</comment>
<evidence type="ECO:0000313" key="15">
    <source>
        <dbReference type="EMBL" id="MDY0883948.1"/>
    </source>
</evidence>
<comment type="function">
    <text evidence="12 13">F(1)F(0) ATP synthase produces ATP from ADP in the presence of a proton or sodium gradient. F-type ATPases consist of two structural domains, F(1) containing the extramembraneous catalytic core and F(0) containing the membrane proton channel, linked together by a central stalk and a peripheral stalk. During catalysis, ATP synthesis in the catalytic domain of F(1) is coupled via a rotary mechanism of the central stalk subunits to proton translocation.</text>
</comment>
<evidence type="ECO:0000256" key="1">
    <source>
        <dbReference type="ARBA" id="ARBA00004141"/>
    </source>
</evidence>
<keyword evidence="11 13" id="KW-0066">ATP synthesis</keyword>
<evidence type="ECO:0000256" key="9">
    <source>
        <dbReference type="ARBA" id="ARBA00023121"/>
    </source>
</evidence>
<sequence length="75" mass="7502">MDPQAAKYIGAGIAALALGGAGIGLGILFGNFMNGALRNPAASAKLFGNMMLTFALVEATGLIAFVVAMLILFAA</sequence>
<dbReference type="PANTHER" id="PTHR10031">
    <property type="entry name" value="ATP SYNTHASE LIPID-BINDING PROTEIN, MITOCHONDRIAL"/>
    <property type="match status" value="1"/>
</dbReference>
<comment type="caution">
    <text evidence="15">The sequence shown here is derived from an EMBL/GenBank/DDBJ whole genome shotgun (WGS) entry which is preliminary data.</text>
</comment>
<keyword evidence="7 13" id="KW-1133">Transmembrane helix</keyword>
<dbReference type="SUPFAM" id="SSF81333">
    <property type="entry name" value="F1F0 ATP synthase subunit C"/>
    <property type="match status" value="1"/>
</dbReference>
<accession>A0ABU5EC42</accession>
<evidence type="ECO:0000256" key="6">
    <source>
        <dbReference type="ARBA" id="ARBA00022781"/>
    </source>
</evidence>
<feature type="site" description="Reversibly protonated during proton transport" evidence="13">
    <location>
        <position position="58"/>
    </location>
</feature>
<dbReference type="NCBIfam" id="TIGR01260">
    <property type="entry name" value="ATP_synt_c"/>
    <property type="match status" value="1"/>
</dbReference>
<dbReference type="RefSeq" id="WP_320509012.1">
    <property type="nucleotide sequence ID" value="NZ_JAXCLW010000003.1"/>
</dbReference>
<dbReference type="PANTHER" id="PTHR10031:SF0">
    <property type="entry name" value="ATPASE PROTEIN 9"/>
    <property type="match status" value="1"/>
</dbReference>
<gene>
    <name evidence="13" type="primary">atpE</name>
    <name evidence="15" type="ORF">SMD27_13940</name>
</gene>
<dbReference type="Proteomes" id="UP001279642">
    <property type="component" value="Unassembled WGS sequence"/>
</dbReference>
<evidence type="ECO:0000256" key="5">
    <source>
        <dbReference type="ARBA" id="ARBA00022692"/>
    </source>
</evidence>
<evidence type="ECO:0000256" key="3">
    <source>
        <dbReference type="ARBA" id="ARBA00022448"/>
    </source>
</evidence>
<evidence type="ECO:0000259" key="14">
    <source>
        <dbReference type="Pfam" id="PF00137"/>
    </source>
</evidence>
<evidence type="ECO:0000313" key="16">
    <source>
        <dbReference type="Proteomes" id="UP001279642"/>
    </source>
</evidence>
<dbReference type="EMBL" id="JAXCLW010000003">
    <property type="protein sequence ID" value="MDY0883948.1"/>
    <property type="molecule type" value="Genomic_DNA"/>
</dbReference>
<feature type="transmembrane region" description="Helical" evidence="13">
    <location>
        <begin position="50"/>
        <end position="74"/>
    </location>
</feature>
<proteinExistence type="inferred from homology"/>
<evidence type="ECO:0000256" key="4">
    <source>
        <dbReference type="ARBA" id="ARBA00022547"/>
    </source>
</evidence>
<keyword evidence="6 13" id="KW-0375">Hydrogen ion transport</keyword>
<keyword evidence="16" id="KW-1185">Reference proteome</keyword>
<protein>
    <recommendedName>
        <fullName evidence="13">ATP synthase subunit c</fullName>
    </recommendedName>
    <alternativeName>
        <fullName evidence="13">ATP synthase F(0) sector subunit c</fullName>
    </alternativeName>
    <alternativeName>
        <fullName evidence="13">F-type ATPase subunit c</fullName>
        <shortName evidence="13">F-ATPase subunit c</shortName>
    </alternativeName>
    <alternativeName>
        <fullName evidence="13">Lipid-binding protein</fullName>
    </alternativeName>
</protein>
<dbReference type="NCBIfam" id="NF005733">
    <property type="entry name" value="PRK07558.1"/>
    <property type="match status" value="1"/>
</dbReference>
<keyword evidence="4 13" id="KW-0138">CF(0)</keyword>
<evidence type="ECO:0000256" key="11">
    <source>
        <dbReference type="ARBA" id="ARBA00023310"/>
    </source>
</evidence>
<dbReference type="InterPro" id="IPR038662">
    <property type="entry name" value="ATP_synth_F0_csu_sf"/>
</dbReference>
<organism evidence="15 16">
    <name type="scientific">Dongia soli</name>
    <dbReference type="NCBI Taxonomy" id="600628"/>
    <lineage>
        <taxon>Bacteria</taxon>
        <taxon>Pseudomonadati</taxon>
        <taxon>Pseudomonadota</taxon>
        <taxon>Alphaproteobacteria</taxon>
        <taxon>Rhodospirillales</taxon>
        <taxon>Dongiaceae</taxon>
        <taxon>Dongia</taxon>
    </lineage>
</organism>
<reference evidence="15 16" key="1">
    <citation type="journal article" date="2016" name="Antonie Van Leeuwenhoek">
        <title>Dongia soli sp. nov., isolated from soil from Dokdo, Korea.</title>
        <authorList>
            <person name="Kim D.U."/>
            <person name="Lee H."/>
            <person name="Kim H."/>
            <person name="Kim S.G."/>
            <person name="Ka J.O."/>
        </authorList>
    </citation>
    <scope>NUCLEOTIDE SEQUENCE [LARGE SCALE GENOMIC DNA]</scope>
    <source>
        <strain evidence="15 16">D78</strain>
    </source>
</reference>
<dbReference type="HAMAP" id="MF_01396">
    <property type="entry name" value="ATP_synth_c_bact"/>
    <property type="match status" value="1"/>
</dbReference>
<comment type="similarity">
    <text evidence="2 13">Belongs to the ATPase C chain family.</text>
</comment>
<keyword evidence="10 13" id="KW-0472">Membrane</keyword>
<evidence type="ECO:0000256" key="8">
    <source>
        <dbReference type="ARBA" id="ARBA00023065"/>
    </source>
</evidence>
<dbReference type="Pfam" id="PF00137">
    <property type="entry name" value="ATP-synt_C"/>
    <property type="match status" value="1"/>
</dbReference>
<dbReference type="PRINTS" id="PR00124">
    <property type="entry name" value="ATPASEC"/>
</dbReference>
<feature type="transmembrane region" description="Helical" evidence="13">
    <location>
        <begin position="6"/>
        <end position="29"/>
    </location>
</feature>
<keyword evidence="8 13" id="KW-0406">Ion transport</keyword>
<name>A0ABU5EC42_9PROT</name>
<dbReference type="Gene3D" id="1.20.20.10">
    <property type="entry name" value="F1F0 ATP synthase subunit C"/>
    <property type="match status" value="1"/>
</dbReference>
<keyword evidence="5 13" id="KW-0812">Transmembrane</keyword>
<keyword evidence="3 13" id="KW-0813">Transport</keyword>
<evidence type="ECO:0000256" key="13">
    <source>
        <dbReference type="HAMAP-Rule" id="MF_01396"/>
    </source>
</evidence>
<keyword evidence="9 13" id="KW-0446">Lipid-binding</keyword>
<dbReference type="InterPro" id="IPR005953">
    <property type="entry name" value="ATP_synth_csu_bac/chlpt"/>
</dbReference>